<dbReference type="AlphaFoldDB" id="A0A2T4FMK6"/>
<dbReference type="EMBL" id="PYWW01000055">
    <property type="protein sequence ID" value="PTC24656.1"/>
    <property type="molecule type" value="Genomic_DNA"/>
</dbReference>
<keyword evidence="6" id="KW-1185">Reference proteome</keyword>
<dbReference type="PROSITE" id="PS50887">
    <property type="entry name" value="GGDEF"/>
    <property type="match status" value="1"/>
</dbReference>
<evidence type="ECO:0000313" key="5">
    <source>
        <dbReference type="EMBL" id="PTC24656.1"/>
    </source>
</evidence>
<feature type="transmembrane region" description="Helical" evidence="1">
    <location>
        <begin position="28"/>
        <end position="49"/>
    </location>
</feature>
<organism evidence="5 7">
    <name type="scientific">Pseudomonas aylmerensis</name>
    <dbReference type="NCBI Taxonomy" id="1869229"/>
    <lineage>
        <taxon>Bacteria</taxon>
        <taxon>Pseudomonadati</taxon>
        <taxon>Pseudomonadota</taxon>
        <taxon>Gammaproteobacteria</taxon>
        <taxon>Pseudomonadales</taxon>
        <taxon>Pseudomonadaceae</taxon>
        <taxon>Pseudomonas</taxon>
    </lineage>
</organism>
<dbReference type="Gene3D" id="3.30.70.270">
    <property type="match status" value="1"/>
</dbReference>
<evidence type="ECO:0000313" key="7">
    <source>
        <dbReference type="Proteomes" id="UP000240571"/>
    </source>
</evidence>
<reference evidence="5 7" key="2">
    <citation type="submission" date="2018-03" db="EMBL/GenBank/DDBJ databases">
        <title>Diversity of bacteria associated with corn roots inoculated with woodland soils in Canada, and Description of Pseudomonas aylmerense sp. nov.</title>
        <authorList>
            <person name="Tambong J.T."/>
            <person name="Xu R."/>
            <person name="Tchagang C."/>
        </authorList>
    </citation>
    <scope>NUCLEOTIDE SEQUENCE [LARGE SCALE GENOMIC DNA]</scope>
    <source>
        <strain evidence="5 7">S1E44</strain>
    </source>
</reference>
<dbReference type="PANTHER" id="PTHR33121:SF19">
    <property type="entry name" value="CYCLIC DI-GMP PHOSPHODIESTERASE PA2567"/>
    <property type="match status" value="1"/>
</dbReference>
<evidence type="ECO:0000259" key="3">
    <source>
        <dbReference type="PROSITE" id="PS50887"/>
    </source>
</evidence>
<dbReference type="GO" id="GO:0071111">
    <property type="term" value="F:cyclic-guanylate-specific phosphodiesterase activity"/>
    <property type="evidence" value="ECO:0007669"/>
    <property type="project" value="InterPro"/>
</dbReference>
<dbReference type="InterPro" id="IPR001633">
    <property type="entry name" value="EAL_dom"/>
</dbReference>
<dbReference type="SUPFAM" id="SSF141868">
    <property type="entry name" value="EAL domain-like"/>
    <property type="match status" value="1"/>
</dbReference>
<dbReference type="OrthoDB" id="9813903at2"/>
<dbReference type="Proteomes" id="UP000095081">
    <property type="component" value="Unassembled WGS sequence"/>
</dbReference>
<accession>A0A2T4FMK6</accession>
<sequence length="672" mass="73724">MGKTLEPHGWLLPDDAPLRRRGLRSLALLGRVSLSFVLIHLLVTVLFTVSGYRFKVAADEALLGTRLNAIVQALPVVIGDDYLRELLAQGPFDAPRYEAMLQRLDSYAKKAGVDSIYVLTQRQGHTLFVMDSASAEDIDSGRYGEHLSAYASAPPQLAQVFAERRSAVVDYHDQFGDFRSLFMPVTGPEGSQLVLGADVSLADVEAERRGCLVLFLGIGLVTFLLGLLVIANRELRISQLAFEDPLTGLPNRTRFIMNVNQVIEAGDRPLAGLTVAIFDICDVKRINALYGYADGNVLLQGVARRLSAVLNAGELLARLPSDGFALLLRCDEEICLARLARTLDQPFRLGGQHSVMVKARLGLARYPVHGRCVQDLLCYAEVALDAARSQAVSHVFYDPELEQRRQQQMALLDDFDLAIEAGQMRVFLQPKASLQDRRIVAAEALVRWQHPRLGLIAPGVFLPIIEHNGRICALSLWLLQECMQLSRTSEIRISVNLSVQDLESATFPAQVEALLKHTGANPALLGLEITESSAMHKPEQALAALRALRQLGFSLSIDDFGTGHSSLAYLSRLPVDELKIDRSFITHLHQPEQQAIVRAIIQLGLIMNLRLVAEGVEDPQACALLAAFGCHEIQGYMIAKPMPAPLFFNWLAACAARWTPDAGAGAARSTVS</sequence>
<protein>
    <submittedName>
        <fullName evidence="5">Bifunctional diguanylate cyclase/phosphodiesterase</fullName>
    </submittedName>
</protein>
<keyword evidence="1" id="KW-1133">Transmembrane helix</keyword>
<name>A0A2T4FMK6_9PSED</name>
<dbReference type="Pfam" id="PF00990">
    <property type="entry name" value="GGDEF"/>
    <property type="match status" value="1"/>
</dbReference>
<dbReference type="CDD" id="cd01948">
    <property type="entry name" value="EAL"/>
    <property type="match status" value="1"/>
</dbReference>
<dbReference type="InterPro" id="IPR000160">
    <property type="entry name" value="GGDEF_dom"/>
</dbReference>
<dbReference type="SMART" id="SM00052">
    <property type="entry name" value="EAL"/>
    <property type="match status" value="1"/>
</dbReference>
<dbReference type="RefSeq" id="WP_065905318.1">
    <property type="nucleotide sequence ID" value="NZ_MAUE01000025.1"/>
</dbReference>
<dbReference type="CDD" id="cd01949">
    <property type="entry name" value="GGDEF"/>
    <property type="match status" value="1"/>
</dbReference>
<evidence type="ECO:0000313" key="6">
    <source>
        <dbReference type="Proteomes" id="UP000095081"/>
    </source>
</evidence>
<dbReference type="SMART" id="SM00267">
    <property type="entry name" value="GGDEF"/>
    <property type="match status" value="1"/>
</dbReference>
<dbReference type="InterPro" id="IPR035919">
    <property type="entry name" value="EAL_sf"/>
</dbReference>
<dbReference type="PANTHER" id="PTHR33121">
    <property type="entry name" value="CYCLIC DI-GMP PHOSPHODIESTERASE PDEF"/>
    <property type="match status" value="1"/>
</dbReference>
<evidence type="ECO:0000259" key="2">
    <source>
        <dbReference type="PROSITE" id="PS50883"/>
    </source>
</evidence>
<proteinExistence type="predicted"/>
<gene>
    <name evidence="4" type="ORF">BBG20_16790</name>
    <name evidence="5" type="ORF">C9382_26825</name>
</gene>
<dbReference type="InterPro" id="IPR029787">
    <property type="entry name" value="Nucleotide_cyclase"/>
</dbReference>
<dbReference type="Gene3D" id="3.20.20.450">
    <property type="entry name" value="EAL domain"/>
    <property type="match status" value="1"/>
</dbReference>
<reference evidence="4 6" key="1">
    <citation type="submission" date="2016-06" db="EMBL/GenBank/DDBJ databases">
        <title>Draft genome sequence of Pseudomonas sp. S1E40, a novel strain antagonistic activity to fungal plant pathogen.</title>
        <authorList>
            <person name="Tambong J.T."/>
            <person name="Tchagang C."/>
            <person name="Xu R."/>
        </authorList>
    </citation>
    <scope>NUCLEOTIDE SEQUENCE [LARGE SCALE GENOMIC DNA]</scope>
    <source>
        <strain evidence="4 6">S1E40</strain>
    </source>
</reference>
<evidence type="ECO:0000313" key="4">
    <source>
        <dbReference type="EMBL" id="OCW24739.1"/>
    </source>
</evidence>
<evidence type="ECO:0000256" key="1">
    <source>
        <dbReference type="SAM" id="Phobius"/>
    </source>
</evidence>
<dbReference type="EMBL" id="MAUE01000025">
    <property type="protein sequence ID" value="OCW24739.1"/>
    <property type="molecule type" value="Genomic_DNA"/>
</dbReference>
<dbReference type="PROSITE" id="PS50883">
    <property type="entry name" value="EAL"/>
    <property type="match status" value="1"/>
</dbReference>
<feature type="domain" description="EAL" evidence="2">
    <location>
        <begin position="408"/>
        <end position="655"/>
    </location>
</feature>
<dbReference type="InterPro" id="IPR050706">
    <property type="entry name" value="Cyclic-di-GMP_PDE-like"/>
</dbReference>
<feature type="domain" description="GGDEF" evidence="3">
    <location>
        <begin position="271"/>
        <end position="400"/>
    </location>
</feature>
<dbReference type="Proteomes" id="UP000240571">
    <property type="component" value="Unassembled WGS sequence"/>
</dbReference>
<keyword evidence="1" id="KW-0472">Membrane</keyword>
<comment type="caution">
    <text evidence="5">The sequence shown here is derived from an EMBL/GenBank/DDBJ whole genome shotgun (WGS) entry which is preliminary data.</text>
</comment>
<dbReference type="NCBIfam" id="TIGR00254">
    <property type="entry name" value="GGDEF"/>
    <property type="match status" value="1"/>
</dbReference>
<dbReference type="Pfam" id="PF00563">
    <property type="entry name" value="EAL"/>
    <property type="match status" value="1"/>
</dbReference>
<feature type="transmembrane region" description="Helical" evidence="1">
    <location>
        <begin position="211"/>
        <end position="231"/>
    </location>
</feature>
<keyword evidence="1" id="KW-0812">Transmembrane</keyword>
<dbReference type="SUPFAM" id="SSF55073">
    <property type="entry name" value="Nucleotide cyclase"/>
    <property type="match status" value="1"/>
</dbReference>
<dbReference type="InterPro" id="IPR043128">
    <property type="entry name" value="Rev_trsase/Diguanyl_cyclase"/>
</dbReference>